<organism evidence="2 3">
    <name type="scientific">Clostridium disporicum</name>
    <dbReference type="NCBI Taxonomy" id="84024"/>
    <lineage>
        <taxon>Bacteria</taxon>
        <taxon>Bacillati</taxon>
        <taxon>Bacillota</taxon>
        <taxon>Clostridia</taxon>
        <taxon>Eubacteriales</taxon>
        <taxon>Clostridiaceae</taxon>
        <taxon>Clostridium</taxon>
    </lineage>
</organism>
<dbReference type="Pfam" id="PF09643">
    <property type="entry name" value="YopX"/>
    <property type="match status" value="1"/>
</dbReference>
<proteinExistence type="predicted"/>
<evidence type="ECO:0000259" key="1">
    <source>
        <dbReference type="Pfam" id="PF09643"/>
    </source>
</evidence>
<dbReference type="SUPFAM" id="SSF159006">
    <property type="entry name" value="YopX-like"/>
    <property type="match status" value="1"/>
</dbReference>
<sequence>MNNELKFKIYNKLSKKCFKVTRIDYIDKQVYYYDKDEEETISLDDCILLMPTGICDSLGREIFEGDVIIYQENSFTYKKTAEVVYENGCFVAKQLLSGTIEQTALDEGMYIDQFKDLLFSTTFSTYKPVKVIGNIFTYKLSKNNSKIKIPIKL</sequence>
<dbReference type="GeneID" id="83010938"/>
<name>A0A174BUL2_9CLOT</name>
<dbReference type="Gene3D" id="2.30.30.290">
    <property type="entry name" value="YopX-like domains"/>
    <property type="match status" value="1"/>
</dbReference>
<dbReference type="EMBL" id="CYZV01000033">
    <property type="protein sequence ID" value="CUO59827.1"/>
    <property type="molecule type" value="Genomic_DNA"/>
</dbReference>
<evidence type="ECO:0000313" key="2">
    <source>
        <dbReference type="EMBL" id="CUO59827.1"/>
    </source>
</evidence>
<accession>A0A174BUL2</accession>
<dbReference type="OrthoDB" id="1809393at2"/>
<reference evidence="2 3" key="1">
    <citation type="submission" date="2015-09" db="EMBL/GenBank/DDBJ databases">
        <authorList>
            <consortium name="Pathogen Informatics"/>
        </authorList>
    </citation>
    <scope>NUCLEOTIDE SEQUENCE [LARGE SCALE GENOMIC DNA]</scope>
    <source>
        <strain evidence="2 3">2789STDY5834855</strain>
    </source>
</reference>
<protein>
    <submittedName>
        <fullName evidence="2">YopX protein</fullName>
    </submittedName>
</protein>
<dbReference type="Proteomes" id="UP000095558">
    <property type="component" value="Unassembled WGS sequence"/>
</dbReference>
<evidence type="ECO:0000313" key="3">
    <source>
        <dbReference type="Proteomes" id="UP000095558"/>
    </source>
</evidence>
<feature type="domain" description="YopX protein" evidence="1">
    <location>
        <begin position="20"/>
        <end position="136"/>
    </location>
</feature>
<gene>
    <name evidence="2" type="ORF">ERS852470_02805</name>
</gene>
<dbReference type="InterPro" id="IPR023385">
    <property type="entry name" value="YopX-like_C"/>
</dbReference>
<dbReference type="RefSeq" id="WP_042395410.1">
    <property type="nucleotide sequence ID" value="NZ_CYYT01000009.1"/>
</dbReference>
<dbReference type="InterPro" id="IPR019096">
    <property type="entry name" value="YopX_protein"/>
</dbReference>
<dbReference type="AlphaFoldDB" id="A0A174BUL2"/>